<evidence type="ECO:0000256" key="9">
    <source>
        <dbReference type="RuleBase" id="RU365028"/>
    </source>
</evidence>
<dbReference type="InterPro" id="IPR004798">
    <property type="entry name" value="CAX-like"/>
</dbReference>
<evidence type="ECO:0000256" key="8">
    <source>
        <dbReference type="ARBA" id="ARBA00023136"/>
    </source>
</evidence>
<feature type="transmembrane region" description="Helical" evidence="9">
    <location>
        <begin position="303"/>
        <end position="323"/>
    </location>
</feature>
<dbReference type="AlphaFoldDB" id="A0A445N1K9"/>
<feature type="transmembrane region" description="Helical" evidence="9">
    <location>
        <begin position="335"/>
        <end position="354"/>
    </location>
</feature>
<organism evidence="11">
    <name type="scientific">uncultured Desulfobacterium sp</name>
    <dbReference type="NCBI Taxonomy" id="201089"/>
    <lineage>
        <taxon>Bacteria</taxon>
        <taxon>Pseudomonadati</taxon>
        <taxon>Thermodesulfobacteriota</taxon>
        <taxon>Desulfobacteria</taxon>
        <taxon>Desulfobacterales</taxon>
        <taxon>Desulfobacteriaceae</taxon>
        <taxon>Desulfobacterium</taxon>
        <taxon>environmental samples</taxon>
    </lineage>
</organism>
<feature type="domain" description="Sodium/calcium exchanger membrane region" evidence="10">
    <location>
        <begin position="205"/>
        <end position="347"/>
    </location>
</feature>
<evidence type="ECO:0000256" key="1">
    <source>
        <dbReference type="ARBA" id="ARBA00004127"/>
    </source>
</evidence>
<gene>
    <name evidence="11" type="ORF">PITCH_A650005</name>
</gene>
<keyword evidence="4 9" id="KW-0812">Transmembrane</keyword>
<comment type="caution">
    <text evidence="9">Lacks conserved residue(s) required for the propagation of feature annotation.</text>
</comment>
<dbReference type="EMBL" id="OJIN01000209">
    <property type="protein sequence ID" value="SPD75584.1"/>
    <property type="molecule type" value="Genomic_DNA"/>
</dbReference>
<evidence type="ECO:0000256" key="7">
    <source>
        <dbReference type="ARBA" id="ARBA00023065"/>
    </source>
</evidence>
<feature type="transmembrane region" description="Helical" evidence="9">
    <location>
        <begin position="239"/>
        <end position="259"/>
    </location>
</feature>
<evidence type="ECO:0000256" key="4">
    <source>
        <dbReference type="ARBA" id="ARBA00022692"/>
    </source>
</evidence>
<feature type="transmembrane region" description="Helical" evidence="9">
    <location>
        <begin position="89"/>
        <end position="110"/>
    </location>
</feature>
<dbReference type="Pfam" id="PF01699">
    <property type="entry name" value="Na_Ca_ex"/>
    <property type="match status" value="2"/>
</dbReference>
<comment type="similarity">
    <text evidence="9">Belongs to the Ca(2+):cation antiporter (CaCA) (TC 2.A.19) family.</text>
</comment>
<feature type="transmembrane region" description="Helical" evidence="9">
    <location>
        <begin position="122"/>
        <end position="142"/>
    </location>
</feature>
<dbReference type="InterPro" id="IPR004837">
    <property type="entry name" value="NaCa_Exmemb"/>
</dbReference>
<proteinExistence type="inferred from homology"/>
<name>A0A445N1K9_9BACT</name>
<feature type="transmembrane region" description="Helical" evidence="9">
    <location>
        <begin position="56"/>
        <end position="77"/>
    </location>
</feature>
<dbReference type="PANTHER" id="PTHR31503">
    <property type="entry name" value="VACUOLAR CALCIUM ION TRANSPORTER"/>
    <property type="match status" value="1"/>
</dbReference>
<evidence type="ECO:0000256" key="6">
    <source>
        <dbReference type="ARBA" id="ARBA00022989"/>
    </source>
</evidence>
<keyword evidence="5 9" id="KW-0106">Calcium</keyword>
<keyword evidence="2 9" id="KW-0813">Transport</keyword>
<reference evidence="11" key="1">
    <citation type="submission" date="2018-01" db="EMBL/GenBank/DDBJ databases">
        <authorList>
            <person name="Regsiter A."/>
            <person name="William W."/>
        </authorList>
    </citation>
    <scope>NUCLEOTIDE SEQUENCE</scope>
    <source>
        <strain evidence="11">TRIP AH-1</strain>
    </source>
</reference>
<evidence type="ECO:0000256" key="3">
    <source>
        <dbReference type="ARBA" id="ARBA00022568"/>
    </source>
</evidence>
<keyword evidence="8 9" id="KW-0472">Membrane</keyword>
<dbReference type="GO" id="GO:0016020">
    <property type="term" value="C:membrane"/>
    <property type="evidence" value="ECO:0007669"/>
    <property type="project" value="InterPro"/>
</dbReference>
<evidence type="ECO:0000256" key="5">
    <source>
        <dbReference type="ARBA" id="ARBA00022837"/>
    </source>
</evidence>
<feature type="transmembrane region" description="Helical" evidence="9">
    <location>
        <begin position="154"/>
        <end position="178"/>
    </location>
</feature>
<feature type="domain" description="Sodium/calcium exchanger membrane region" evidence="10">
    <location>
        <begin position="24"/>
        <end position="177"/>
    </location>
</feature>
<dbReference type="GO" id="GO:0012505">
    <property type="term" value="C:endomembrane system"/>
    <property type="evidence" value="ECO:0007669"/>
    <property type="project" value="UniProtKB-SubCell"/>
</dbReference>
<sequence>MLNWLLIFVPIAVALEHFAPQRYLLVFLASALAILPLAGWMSRATEHLAEKTGEGVGGLLNATFGNAAELIIALAALRAGLHDVVKASLAGSIVGNILLVLGASMFAGGLGRSEQHFNESGARSQATLLTLAAIALIIPAVYSKLLGVNFPEGLGSLSVSIAVVLLVVYALFLVFSLVTHRTLFMGSLEIEDQKEPSIPWPVSKAVLILGASTAAIAWVSEILVGAIEPTAHDFGLSNTFVGVFIVAILGNAAEHASAVSAAMKNRMDLSLSIAIGSSVQVALFVAPVLVLASLLVGPKPMNLVFSGGLILAVLLSVLITGQVAGDGRSDWLKGVQLLAVYLILGLAFFFVPGAPAP</sequence>
<accession>A0A445N1K9</accession>
<dbReference type="InterPro" id="IPR004713">
    <property type="entry name" value="CaH_exchang"/>
</dbReference>
<feature type="transmembrane region" description="Helical" evidence="9">
    <location>
        <begin position="24"/>
        <end position="44"/>
    </location>
</feature>
<evidence type="ECO:0000256" key="2">
    <source>
        <dbReference type="ARBA" id="ARBA00022448"/>
    </source>
</evidence>
<dbReference type="PANTHER" id="PTHR31503:SF22">
    <property type="entry name" value="VACUOLAR CALCIUM ION TRANSPORTER"/>
    <property type="match status" value="1"/>
</dbReference>
<keyword evidence="3 9" id="KW-0109">Calcium transport</keyword>
<comment type="function">
    <text evidence="9">Ca(+)/H(+) antiporter that extrudes calcium in exchange for external protons.</text>
</comment>
<protein>
    <recommendedName>
        <fullName evidence="9">Ca(2+)/H(+) antiporter</fullName>
    </recommendedName>
</protein>
<dbReference type="GO" id="GO:0006874">
    <property type="term" value="P:intracellular calcium ion homeostasis"/>
    <property type="evidence" value="ECO:0007669"/>
    <property type="project" value="TreeGrafter"/>
</dbReference>
<dbReference type="NCBIfam" id="TIGR00378">
    <property type="entry name" value="cax"/>
    <property type="match status" value="1"/>
</dbReference>
<evidence type="ECO:0000259" key="10">
    <source>
        <dbReference type="Pfam" id="PF01699"/>
    </source>
</evidence>
<dbReference type="Gene3D" id="1.20.1420.30">
    <property type="entry name" value="NCX, central ion-binding region"/>
    <property type="match status" value="1"/>
</dbReference>
<keyword evidence="7 9" id="KW-0406">Ion transport</keyword>
<dbReference type="GO" id="GO:0015369">
    <property type="term" value="F:calcium:proton antiporter activity"/>
    <property type="evidence" value="ECO:0007669"/>
    <property type="project" value="UniProtKB-UniRule"/>
</dbReference>
<feature type="transmembrane region" description="Helical" evidence="9">
    <location>
        <begin position="205"/>
        <end position="227"/>
    </location>
</feature>
<keyword evidence="6 9" id="KW-1133">Transmembrane helix</keyword>
<comment type="subcellular location">
    <subcellularLocation>
        <location evidence="1">Endomembrane system</location>
        <topology evidence="1">Multi-pass membrane protein</topology>
    </subcellularLocation>
</comment>
<feature type="transmembrane region" description="Helical" evidence="9">
    <location>
        <begin position="271"/>
        <end position="297"/>
    </location>
</feature>
<keyword evidence="9" id="KW-0050">Antiport</keyword>
<evidence type="ECO:0000313" key="11">
    <source>
        <dbReference type="EMBL" id="SPD75584.1"/>
    </source>
</evidence>
<dbReference type="InterPro" id="IPR044880">
    <property type="entry name" value="NCX_ion-bd_dom_sf"/>
</dbReference>